<gene>
    <name evidence="2" type="ORF">RJJ65_32190</name>
</gene>
<reference evidence="2" key="1">
    <citation type="submission" date="2023-04" db="EMBL/GenBank/DDBJ databases">
        <title>Genomic characterization of faba bean (Vicia faba) microsymbionts in Mexican soils.</title>
        <authorList>
            <person name="Rivera Orduna F.N."/>
            <person name="Guevara-Luna J."/>
            <person name="Yan J."/>
            <person name="Arroyo-Herrera I."/>
            <person name="Li Y."/>
            <person name="Vasquez-Murrieta M.S."/>
            <person name="Wang E.T."/>
        </authorList>
    </citation>
    <scope>NUCLEOTIDE SEQUENCE</scope>
    <source>
        <strain evidence="2">CH26</strain>
    </source>
</reference>
<dbReference type="EMBL" id="JAVLSF010000036">
    <property type="protein sequence ID" value="MDR9777219.1"/>
    <property type="molecule type" value="Genomic_DNA"/>
</dbReference>
<comment type="caution">
    <text evidence="2">The sequence shown here is derived from an EMBL/GenBank/DDBJ whole genome shotgun (WGS) entry which is preliminary data.</text>
</comment>
<proteinExistence type="predicted"/>
<organism evidence="2 3">
    <name type="scientific">Rhizobium hidalgonense</name>
    <dbReference type="NCBI Taxonomy" id="1538159"/>
    <lineage>
        <taxon>Bacteria</taxon>
        <taxon>Pseudomonadati</taxon>
        <taxon>Pseudomonadota</taxon>
        <taxon>Alphaproteobacteria</taxon>
        <taxon>Hyphomicrobiales</taxon>
        <taxon>Rhizobiaceae</taxon>
        <taxon>Rhizobium/Agrobacterium group</taxon>
        <taxon>Rhizobium</taxon>
    </lineage>
</organism>
<evidence type="ECO:0000313" key="2">
    <source>
        <dbReference type="EMBL" id="MDR9777219.1"/>
    </source>
</evidence>
<dbReference type="RefSeq" id="WP_310865817.1">
    <property type="nucleotide sequence ID" value="NZ_JAVLSF010000036.1"/>
</dbReference>
<evidence type="ECO:0000256" key="1">
    <source>
        <dbReference type="SAM" id="MobiDB-lite"/>
    </source>
</evidence>
<name>A0AAJ2H1E2_9HYPH</name>
<accession>A0AAJ2H1E2</accession>
<feature type="region of interest" description="Disordered" evidence="1">
    <location>
        <begin position="71"/>
        <end position="91"/>
    </location>
</feature>
<protein>
    <submittedName>
        <fullName evidence="2">Uncharacterized protein</fullName>
    </submittedName>
</protein>
<sequence>MLSGFPASSTTDPDMQIRAYLMASGGIEPEALARAAGRFMRGEVAGHNNAFAPSCAEFAEECRFQQMSIAAERRPRLEKPETKDDGPKVDPRKLQLLQDALNGSQAAKKELARMFPDNPIIVSAAQEEQKDAAE</sequence>
<dbReference type="AlphaFoldDB" id="A0AAJ2H1E2"/>
<dbReference type="Proteomes" id="UP001268610">
    <property type="component" value="Unassembled WGS sequence"/>
</dbReference>
<evidence type="ECO:0000313" key="3">
    <source>
        <dbReference type="Proteomes" id="UP001268610"/>
    </source>
</evidence>